<name>A0A4Q9LBS3_9MICR</name>
<dbReference type="Proteomes" id="UP000292362">
    <property type="component" value="Unassembled WGS sequence"/>
</dbReference>
<comment type="caution">
    <text evidence="2">The sequence shown here is derived from an EMBL/GenBank/DDBJ whole genome shotgun (WGS) entry which is preliminary data.</text>
</comment>
<proteinExistence type="predicted"/>
<dbReference type="VEuPathDB" id="MicrosporidiaDB:CWI37_0027p0100"/>
<keyword evidence="1" id="KW-0812">Transmembrane</keyword>
<reference evidence="2 3" key="1">
    <citation type="submission" date="2017-12" db="EMBL/GenBank/DDBJ databases">
        <authorList>
            <person name="Pombert J.-F."/>
            <person name="Haag K.L."/>
            <person name="Ebert D."/>
        </authorList>
    </citation>
    <scope>NUCLEOTIDE SEQUENCE [LARGE SCALE GENOMIC DNA]</scope>
    <source>
        <strain evidence="2">FI-OER-3-3</strain>
    </source>
</reference>
<dbReference type="EMBL" id="PITJ01000027">
    <property type="protein sequence ID" value="TBU05289.1"/>
    <property type="molecule type" value="Genomic_DNA"/>
</dbReference>
<evidence type="ECO:0000313" key="2">
    <source>
        <dbReference type="EMBL" id="TBU05289.1"/>
    </source>
</evidence>
<organism evidence="2 3">
    <name type="scientific">Hamiltosporidium tvaerminnensis</name>
    <dbReference type="NCBI Taxonomy" id="1176355"/>
    <lineage>
        <taxon>Eukaryota</taxon>
        <taxon>Fungi</taxon>
        <taxon>Fungi incertae sedis</taxon>
        <taxon>Microsporidia</taxon>
        <taxon>Dubosqiidae</taxon>
        <taxon>Hamiltosporidium</taxon>
    </lineage>
</organism>
<keyword evidence="1" id="KW-1133">Transmembrane helix</keyword>
<gene>
    <name evidence="2" type="ORF">CWI37_0027p0100</name>
</gene>
<evidence type="ECO:0000313" key="3">
    <source>
        <dbReference type="Proteomes" id="UP000292362"/>
    </source>
</evidence>
<keyword evidence="1" id="KW-0472">Membrane</keyword>
<feature type="transmembrane region" description="Helical" evidence="1">
    <location>
        <begin position="46"/>
        <end position="66"/>
    </location>
</feature>
<protein>
    <submittedName>
        <fullName evidence="2">Uncharacterized protein</fullName>
    </submittedName>
</protein>
<dbReference type="AlphaFoldDB" id="A0A4Q9LBS3"/>
<evidence type="ECO:0000256" key="1">
    <source>
        <dbReference type="SAM" id="Phobius"/>
    </source>
</evidence>
<feature type="transmembrane region" description="Helical" evidence="1">
    <location>
        <begin position="7"/>
        <end position="34"/>
    </location>
</feature>
<accession>A0A4Q9LBS3</accession>
<sequence length="110" mass="12766">MLDTSEINIILSLLTLTLLIISIYFSVFIFAIDIPNILLITDNSTLIFYFLCLYNIPLFILSVNIIRGVNESVGRIFFDYIKWNFKRYSRMEGDVNNIGDCKGVNYKSYT</sequence>